<dbReference type="InterPro" id="IPR032807">
    <property type="entry name" value="GNVR"/>
</dbReference>
<feature type="coiled-coil region" evidence="1">
    <location>
        <begin position="177"/>
        <end position="233"/>
    </location>
</feature>
<keyword evidence="5" id="KW-1185">Reference proteome</keyword>
<feature type="transmembrane region" description="Helical" evidence="2">
    <location>
        <begin position="456"/>
        <end position="475"/>
    </location>
</feature>
<name>A0A7J0BIX8_9BACT</name>
<comment type="caution">
    <text evidence="4">The sequence shown here is derived from an EMBL/GenBank/DDBJ whole genome shotgun (WGS) entry which is preliminary data.</text>
</comment>
<evidence type="ECO:0000256" key="1">
    <source>
        <dbReference type="SAM" id="Coils"/>
    </source>
</evidence>
<keyword evidence="2" id="KW-0812">Transmembrane</keyword>
<evidence type="ECO:0000313" key="5">
    <source>
        <dbReference type="Proteomes" id="UP000503840"/>
    </source>
</evidence>
<dbReference type="NCBIfam" id="TIGR03007">
    <property type="entry name" value="pepcterm_ChnLen"/>
    <property type="match status" value="1"/>
</dbReference>
<dbReference type="Proteomes" id="UP000503840">
    <property type="component" value="Unassembled WGS sequence"/>
</dbReference>
<dbReference type="InterPro" id="IPR050445">
    <property type="entry name" value="Bact_polysacc_biosynth/exp"/>
</dbReference>
<dbReference type="PANTHER" id="PTHR32309:SF13">
    <property type="entry name" value="FERRIC ENTEROBACTIN TRANSPORT PROTEIN FEPE"/>
    <property type="match status" value="1"/>
</dbReference>
<dbReference type="EMBL" id="BLVO01000013">
    <property type="protein sequence ID" value="GFM33192.1"/>
    <property type="molecule type" value="Genomic_DNA"/>
</dbReference>
<organism evidence="4 5">
    <name type="scientific">Desulfovibrio subterraneus</name>
    <dbReference type="NCBI Taxonomy" id="2718620"/>
    <lineage>
        <taxon>Bacteria</taxon>
        <taxon>Pseudomonadati</taxon>
        <taxon>Thermodesulfobacteriota</taxon>
        <taxon>Desulfovibrionia</taxon>
        <taxon>Desulfovibrionales</taxon>
        <taxon>Desulfovibrionaceae</taxon>
        <taxon>Desulfovibrio</taxon>
    </lineage>
</organism>
<evidence type="ECO:0000313" key="4">
    <source>
        <dbReference type="EMBL" id="GFM33192.1"/>
    </source>
</evidence>
<evidence type="ECO:0000256" key="2">
    <source>
        <dbReference type="SAM" id="Phobius"/>
    </source>
</evidence>
<keyword evidence="1" id="KW-0175">Coiled coil</keyword>
<dbReference type="GO" id="GO:0005886">
    <property type="term" value="C:plasma membrane"/>
    <property type="evidence" value="ECO:0007669"/>
    <property type="project" value="TreeGrafter"/>
</dbReference>
<dbReference type="PANTHER" id="PTHR32309">
    <property type="entry name" value="TYROSINE-PROTEIN KINASE"/>
    <property type="match status" value="1"/>
</dbReference>
<protein>
    <submittedName>
        <fullName evidence="4">Chain-length determining protein</fullName>
    </submittedName>
</protein>
<dbReference type="Pfam" id="PF13807">
    <property type="entry name" value="GNVR"/>
    <property type="match status" value="1"/>
</dbReference>
<dbReference type="AlphaFoldDB" id="A0A7J0BIX8"/>
<feature type="domain" description="Tyrosine-protein kinase G-rich" evidence="3">
    <location>
        <begin position="337"/>
        <end position="414"/>
    </location>
</feature>
<proteinExistence type="predicted"/>
<dbReference type="RefSeq" id="WP_174404870.1">
    <property type="nucleotide sequence ID" value="NZ_BLVO01000013.1"/>
</dbReference>
<reference evidence="4 5" key="1">
    <citation type="submission" date="2020-05" db="EMBL/GenBank/DDBJ databases">
        <title>Draft genome sequence of Desulfovibrio sp. strain HN2T.</title>
        <authorList>
            <person name="Ueno A."/>
            <person name="Tamazawa S."/>
            <person name="Tamamura S."/>
            <person name="Murakami T."/>
            <person name="Kiyama T."/>
            <person name="Inomata H."/>
            <person name="Amano Y."/>
            <person name="Miyakawa K."/>
            <person name="Tamaki H."/>
            <person name="Naganuma T."/>
            <person name="Kaneko K."/>
        </authorList>
    </citation>
    <scope>NUCLEOTIDE SEQUENCE [LARGE SCALE GENOMIC DNA]</scope>
    <source>
        <strain evidence="4 5">HN2</strain>
    </source>
</reference>
<dbReference type="GO" id="GO:0004713">
    <property type="term" value="F:protein tyrosine kinase activity"/>
    <property type="evidence" value="ECO:0007669"/>
    <property type="project" value="TreeGrafter"/>
</dbReference>
<accession>A0A7J0BIX8</accession>
<sequence length="498" mass="56620">MQGLDHSRLVAKRIAKLFMDRIVLISVILFVSVLGAAILSYSLPKRYEAKGTVYIEQSVINDLVRGIAITPSMSAKIKVLKVTMLSRAMLLAVIRELDMDLDASSEPAVDALIDIVRNKVDISLNESKGLFFISYEDENPARARDFVNTLIRRYIEESTTSKREEAFEATRFLADQIELFRKRIEQAQVDIDDYLSRNGKALNTNEQILRQEIEMAEAKLQGLRIRKNELMAKRSLLLRNTPLRKRLEDLETARASLLVSYTENHPNVRRVQEEISAVKHEISRSGESEKRAVYGTSEYQEAKVELEAIAQMEHEREEQIEDSTDQLRRIPAMRSELQELERKKKKESIIYEQLVARYGQSEVSKQMELQDKAVSFRVIDPATLPAHPVSPNRVLILLAGFFLGIGGGLGLVLLLDFFDGRVKAYHELERFGIPIMVVVPDIDSLQNDTGLFRGHWRMLATLGVFTLLFLGMVTIEARRLSYIEDALNTLVQAVSSIV</sequence>
<dbReference type="InterPro" id="IPR014345">
    <property type="entry name" value="XrtA_polysacc_chain"/>
</dbReference>
<gene>
    <name evidence="4" type="ORF">DSM101010T_15570</name>
</gene>
<evidence type="ECO:0000259" key="3">
    <source>
        <dbReference type="Pfam" id="PF13807"/>
    </source>
</evidence>
<keyword evidence="2" id="KW-0472">Membrane</keyword>
<feature type="transmembrane region" description="Helical" evidence="2">
    <location>
        <begin position="21"/>
        <end position="43"/>
    </location>
</feature>
<keyword evidence="2" id="KW-1133">Transmembrane helix</keyword>
<feature type="transmembrane region" description="Helical" evidence="2">
    <location>
        <begin position="394"/>
        <end position="415"/>
    </location>
</feature>